<comment type="catalytic activity">
    <reaction evidence="5">
        <text>L-methionyl-tRNA(fMet) + (6R)-10-formyltetrahydrofolate = N-formyl-L-methionyl-tRNA(fMet) + (6S)-5,6,7,8-tetrahydrofolate + H(+)</text>
        <dbReference type="Rhea" id="RHEA:24380"/>
        <dbReference type="Rhea" id="RHEA-COMP:9952"/>
        <dbReference type="Rhea" id="RHEA-COMP:9953"/>
        <dbReference type="ChEBI" id="CHEBI:15378"/>
        <dbReference type="ChEBI" id="CHEBI:57453"/>
        <dbReference type="ChEBI" id="CHEBI:78530"/>
        <dbReference type="ChEBI" id="CHEBI:78844"/>
        <dbReference type="ChEBI" id="CHEBI:195366"/>
        <dbReference type="EC" id="2.1.2.9"/>
    </reaction>
</comment>
<dbReference type="Pfam" id="PF02911">
    <property type="entry name" value="Formyl_trans_C"/>
    <property type="match status" value="1"/>
</dbReference>
<feature type="domain" description="Formyl transferase N-terminal" evidence="6">
    <location>
        <begin position="1"/>
        <end position="181"/>
    </location>
</feature>
<dbReference type="NCBIfam" id="TIGR00460">
    <property type="entry name" value="fmt"/>
    <property type="match status" value="1"/>
</dbReference>
<keyword evidence="4 5" id="KW-0648">Protein biosynthesis</keyword>
<dbReference type="InterPro" id="IPR005794">
    <property type="entry name" value="Fmt"/>
</dbReference>
<dbReference type="Proteomes" id="UP000294360">
    <property type="component" value="Chromosome"/>
</dbReference>
<dbReference type="SUPFAM" id="SSF53328">
    <property type="entry name" value="Formyltransferase"/>
    <property type="match status" value="1"/>
</dbReference>
<dbReference type="RefSeq" id="WP_280178126.1">
    <property type="nucleotide sequence ID" value="NZ_LR536450.1"/>
</dbReference>
<dbReference type="GO" id="GO:0004479">
    <property type="term" value="F:methionyl-tRNA formyltransferase activity"/>
    <property type="evidence" value="ECO:0007669"/>
    <property type="project" value="UniProtKB-UniRule"/>
</dbReference>
<evidence type="ECO:0000256" key="2">
    <source>
        <dbReference type="ARBA" id="ARBA00012261"/>
    </source>
</evidence>
<dbReference type="GO" id="GO:0005829">
    <property type="term" value="C:cytosol"/>
    <property type="evidence" value="ECO:0007669"/>
    <property type="project" value="TreeGrafter"/>
</dbReference>
<evidence type="ECO:0000256" key="4">
    <source>
        <dbReference type="ARBA" id="ARBA00022917"/>
    </source>
</evidence>
<evidence type="ECO:0000256" key="3">
    <source>
        <dbReference type="ARBA" id="ARBA00022679"/>
    </source>
</evidence>
<comment type="function">
    <text evidence="5">Attaches a formyl group to the free amino group of methionyl-tRNA(fMet). The formyl group appears to play a dual role in the initiator identity of N-formylmethionyl-tRNA by promoting its recognition by IF2 and preventing the misappropriation of this tRNA by the elongation apparatus.</text>
</comment>
<dbReference type="EC" id="2.1.2.9" evidence="2 5"/>
<keyword evidence="3 5" id="KW-0808">Transferase</keyword>
<evidence type="ECO:0000313" key="8">
    <source>
        <dbReference type="EMBL" id="VFU07579.1"/>
    </source>
</evidence>
<dbReference type="CDD" id="cd08704">
    <property type="entry name" value="Met_tRNA_FMT_C"/>
    <property type="match status" value="1"/>
</dbReference>
<dbReference type="Gene3D" id="3.40.50.12230">
    <property type="match status" value="1"/>
</dbReference>
<dbReference type="InterPro" id="IPR044135">
    <property type="entry name" value="Met-tRNA-FMT_C"/>
</dbReference>
<gene>
    <name evidence="5 8" type="primary">fmt</name>
    <name evidence="8" type="ORF">MTUNDRAET4_0686</name>
</gene>
<dbReference type="InterPro" id="IPR041711">
    <property type="entry name" value="Met-tRNA-FMT_N"/>
</dbReference>
<reference evidence="8 9" key="1">
    <citation type="submission" date="2019-03" db="EMBL/GenBank/DDBJ databases">
        <authorList>
            <person name="Kox A.R. M."/>
        </authorList>
    </citation>
    <scope>NUCLEOTIDE SEQUENCE [LARGE SCALE GENOMIC DNA]</scope>
    <source>
        <strain evidence="8">MTUNDRAET4 annotated genome</strain>
    </source>
</reference>
<dbReference type="FunFam" id="3.40.50.12230:FF:000001">
    <property type="entry name" value="Methionyl-tRNA formyltransferase"/>
    <property type="match status" value="1"/>
</dbReference>
<evidence type="ECO:0000256" key="5">
    <source>
        <dbReference type="HAMAP-Rule" id="MF_00182"/>
    </source>
</evidence>
<dbReference type="InterPro" id="IPR036477">
    <property type="entry name" value="Formyl_transf_N_sf"/>
</dbReference>
<dbReference type="HAMAP" id="MF_00182">
    <property type="entry name" value="Formyl_trans"/>
    <property type="match status" value="1"/>
</dbReference>
<evidence type="ECO:0000256" key="1">
    <source>
        <dbReference type="ARBA" id="ARBA00010699"/>
    </source>
</evidence>
<sequence length="318" mass="33619">MRIVFMGTPEFAVPVLTEIVGQGHQVAAVYTRAPKPGGRRGLEPTLSPVHAAALRFGLPVLTPSSLRTEDAAATLTALEPDAIVVVAYGLILPKAILEIAPRACLNLHASLLPRWRGAAPIQRAIMAGDDETGVMVMAMEEGLDTGPVAMVERIEIGPEATADEIHDRLSLIGADLMVRALAAQNRGSLHFTPQAEEGVTYAKKIEKTEARIDWERPAAEVHNLIRALAPFPGAFFEADLGKGSERIKILRAHLVDGSGEPGEALDDALTIACGEGAIAIIELQRSGKAPMSAADFLRGARLSAGSRLAVQKSSDAAL</sequence>
<dbReference type="AlphaFoldDB" id="A0A4U8YUT8"/>
<evidence type="ECO:0000259" key="6">
    <source>
        <dbReference type="Pfam" id="PF00551"/>
    </source>
</evidence>
<protein>
    <recommendedName>
        <fullName evidence="2 5">Methionyl-tRNA formyltransferase</fullName>
        <ecNumber evidence="2 5">2.1.2.9</ecNumber>
    </recommendedName>
</protein>
<dbReference type="InterPro" id="IPR011034">
    <property type="entry name" value="Formyl_transferase-like_C_sf"/>
</dbReference>
<dbReference type="InterPro" id="IPR005793">
    <property type="entry name" value="Formyl_trans_C"/>
</dbReference>
<dbReference type="CDD" id="cd08646">
    <property type="entry name" value="FMT_core_Met-tRNA-FMT_N"/>
    <property type="match status" value="1"/>
</dbReference>
<feature type="domain" description="Formyl transferase C-terminal" evidence="7">
    <location>
        <begin position="204"/>
        <end position="300"/>
    </location>
</feature>
<dbReference type="PANTHER" id="PTHR11138:SF5">
    <property type="entry name" value="METHIONYL-TRNA FORMYLTRANSFERASE, MITOCHONDRIAL"/>
    <property type="match status" value="1"/>
</dbReference>
<evidence type="ECO:0000259" key="7">
    <source>
        <dbReference type="Pfam" id="PF02911"/>
    </source>
</evidence>
<feature type="binding site" evidence="5">
    <location>
        <begin position="110"/>
        <end position="113"/>
    </location>
    <ligand>
        <name>(6S)-5,6,7,8-tetrahydrofolate</name>
        <dbReference type="ChEBI" id="CHEBI:57453"/>
    </ligand>
</feature>
<dbReference type="EMBL" id="LR536450">
    <property type="protein sequence ID" value="VFU07579.1"/>
    <property type="molecule type" value="Genomic_DNA"/>
</dbReference>
<dbReference type="SUPFAM" id="SSF50486">
    <property type="entry name" value="FMT C-terminal domain-like"/>
    <property type="match status" value="1"/>
</dbReference>
<accession>A0A4U8YUT8</accession>
<proteinExistence type="inferred from homology"/>
<organism evidence="8 9">
    <name type="scientific">Methylocella tundrae</name>
    <dbReference type="NCBI Taxonomy" id="227605"/>
    <lineage>
        <taxon>Bacteria</taxon>
        <taxon>Pseudomonadati</taxon>
        <taxon>Pseudomonadota</taxon>
        <taxon>Alphaproteobacteria</taxon>
        <taxon>Hyphomicrobiales</taxon>
        <taxon>Beijerinckiaceae</taxon>
        <taxon>Methylocella</taxon>
    </lineage>
</organism>
<evidence type="ECO:0000313" key="9">
    <source>
        <dbReference type="Proteomes" id="UP000294360"/>
    </source>
</evidence>
<dbReference type="Pfam" id="PF00551">
    <property type="entry name" value="Formyl_trans_N"/>
    <property type="match status" value="1"/>
</dbReference>
<dbReference type="KEGG" id="mtun:MTUNDRAET4_0686"/>
<name>A0A4U8YUT8_METTU</name>
<dbReference type="InterPro" id="IPR002376">
    <property type="entry name" value="Formyl_transf_N"/>
</dbReference>
<comment type="similarity">
    <text evidence="1 5">Belongs to the Fmt family.</text>
</comment>
<dbReference type="PANTHER" id="PTHR11138">
    <property type="entry name" value="METHIONYL-TRNA FORMYLTRANSFERASE"/>
    <property type="match status" value="1"/>
</dbReference>